<feature type="non-terminal residue" evidence="1">
    <location>
        <position position="1"/>
    </location>
</feature>
<name>A0AAN4Z527_9BILA</name>
<sequence>KEDEPEKKVDEVCQKLAETLKGNPSTRLWHHFIDIIRRMLSKKENCPIIGARITIPLIRQMVDANFDVAEESTKIEAFFAPESKQLKHEDFLSKGVEALTSLCGMLMKLPDQFVLQLSLSFMIIFKQADF</sequence>
<organism evidence="1 2">
    <name type="scientific">Pristionchus mayeri</name>
    <dbReference type="NCBI Taxonomy" id="1317129"/>
    <lineage>
        <taxon>Eukaryota</taxon>
        <taxon>Metazoa</taxon>
        <taxon>Ecdysozoa</taxon>
        <taxon>Nematoda</taxon>
        <taxon>Chromadorea</taxon>
        <taxon>Rhabditida</taxon>
        <taxon>Rhabditina</taxon>
        <taxon>Diplogasteromorpha</taxon>
        <taxon>Diplogasteroidea</taxon>
        <taxon>Neodiplogasteridae</taxon>
        <taxon>Pristionchus</taxon>
    </lineage>
</organism>
<accession>A0AAN4Z527</accession>
<reference evidence="2" key="1">
    <citation type="submission" date="2022-10" db="EMBL/GenBank/DDBJ databases">
        <title>Genome assembly of Pristionchus species.</title>
        <authorList>
            <person name="Yoshida K."/>
            <person name="Sommer R.J."/>
        </authorList>
    </citation>
    <scope>NUCLEOTIDE SEQUENCE [LARGE SCALE GENOMIC DNA]</scope>
    <source>
        <strain evidence="2">RS5460</strain>
    </source>
</reference>
<gene>
    <name evidence="1" type="ORF">PMAYCL1PPCAC_01570</name>
</gene>
<evidence type="ECO:0000313" key="2">
    <source>
        <dbReference type="Proteomes" id="UP001328107"/>
    </source>
</evidence>
<comment type="caution">
    <text evidence="1">The sequence shown here is derived from an EMBL/GenBank/DDBJ whole genome shotgun (WGS) entry which is preliminary data.</text>
</comment>
<feature type="non-terminal residue" evidence="1">
    <location>
        <position position="130"/>
    </location>
</feature>
<dbReference type="EMBL" id="BTRK01000001">
    <property type="protein sequence ID" value="GMR31375.1"/>
    <property type="molecule type" value="Genomic_DNA"/>
</dbReference>
<protein>
    <submittedName>
        <fullName evidence="1">Uncharacterized protein</fullName>
    </submittedName>
</protein>
<dbReference type="AlphaFoldDB" id="A0AAN4Z527"/>
<proteinExistence type="predicted"/>
<keyword evidence="2" id="KW-1185">Reference proteome</keyword>
<dbReference type="Proteomes" id="UP001328107">
    <property type="component" value="Unassembled WGS sequence"/>
</dbReference>
<evidence type="ECO:0000313" key="1">
    <source>
        <dbReference type="EMBL" id="GMR31375.1"/>
    </source>
</evidence>